<reference evidence="8" key="1">
    <citation type="submission" date="2020-04" db="EMBL/GenBank/DDBJ databases">
        <authorList>
            <person name="Neveu A P."/>
        </authorList>
    </citation>
    <scope>NUCLEOTIDE SEQUENCE</scope>
    <source>
        <tissue evidence="8">Whole embryo</tissue>
    </source>
</reference>
<evidence type="ECO:0000256" key="4">
    <source>
        <dbReference type="ARBA" id="ARBA00022989"/>
    </source>
</evidence>
<dbReference type="Pfam" id="PF05346">
    <property type="entry name" value="DUF747"/>
    <property type="match status" value="1"/>
</dbReference>
<dbReference type="AlphaFoldDB" id="A0A6F9DTQ7"/>
<dbReference type="GO" id="GO:0005789">
    <property type="term" value="C:endoplasmic reticulum membrane"/>
    <property type="evidence" value="ECO:0007669"/>
    <property type="project" value="TreeGrafter"/>
</dbReference>
<organism evidence="8">
    <name type="scientific">Phallusia mammillata</name>
    <dbReference type="NCBI Taxonomy" id="59560"/>
    <lineage>
        <taxon>Eukaryota</taxon>
        <taxon>Metazoa</taxon>
        <taxon>Chordata</taxon>
        <taxon>Tunicata</taxon>
        <taxon>Ascidiacea</taxon>
        <taxon>Phlebobranchia</taxon>
        <taxon>Ascidiidae</taxon>
        <taxon>Phallusia</taxon>
    </lineage>
</organism>
<accession>A0A6F9DTQ7</accession>
<gene>
    <name evidence="8" type="primary">Tapt1</name>
</gene>
<feature type="region of interest" description="Disordered" evidence="6">
    <location>
        <begin position="442"/>
        <end position="506"/>
    </location>
</feature>
<feature type="transmembrane region" description="Helical" evidence="7">
    <location>
        <begin position="57"/>
        <end position="87"/>
    </location>
</feature>
<dbReference type="PANTHER" id="PTHR13317:SF4">
    <property type="entry name" value="TRANSMEMBRANE ANTERIOR POSTERIOR TRANSFORMATION PROTEIN 1 HOMOLOG"/>
    <property type="match status" value="1"/>
</dbReference>
<feature type="transmembrane region" description="Helical" evidence="7">
    <location>
        <begin position="182"/>
        <end position="205"/>
    </location>
</feature>
<dbReference type="GO" id="GO:0036064">
    <property type="term" value="C:ciliary basal body"/>
    <property type="evidence" value="ECO:0007669"/>
    <property type="project" value="TreeGrafter"/>
</dbReference>
<feature type="transmembrane region" description="Helical" evidence="7">
    <location>
        <begin position="372"/>
        <end position="395"/>
    </location>
</feature>
<evidence type="ECO:0000256" key="2">
    <source>
        <dbReference type="ARBA" id="ARBA00008803"/>
    </source>
</evidence>
<evidence type="ECO:0000256" key="5">
    <source>
        <dbReference type="ARBA" id="ARBA00023136"/>
    </source>
</evidence>
<feature type="compositionally biased region" description="Polar residues" evidence="6">
    <location>
        <begin position="463"/>
        <end position="474"/>
    </location>
</feature>
<evidence type="ECO:0000256" key="7">
    <source>
        <dbReference type="SAM" id="Phobius"/>
    </source>
</evidence>
<dbReference type="GO" id="GO:0045724">
    <property type="term" value="P:positive regulation of cilium assembly"/>
    <property type="evidence" value="ECO:0007669"/>
    <property type="project" value="TreeGrafter"/>
</dbReference>
<comment type="subcellular location">
    <subcellularLocation>
        <location evidence="1">Membrane</location>
        <topology evidence="1">Multi-pass membrane protein</topology>
    </subcellularLocation>
</comment>
<name>A0A6F9DTQ7_9ASCI</name>
<protein>
    <submittedName>
        <fullName evidence="8">Transmembrane anterior posterior transformation protein 1 homolog</fullName>
    </submittedName>
</protein>
<comment type="similarity">
    <text evidence="2">Belongs to the TAPT1 family.</text>
</comment>
<keyword evidence="5 7" id="KW-0472">Membrane</keyword>
<evidence type="ECO:0000256" key="6">
    <source>
        <dbReference type="SAM" id="MobiDB-lite"/>
    </source>
</evidence>
<dbReference type="InterPro" id="IPR008010">
    <property type="entry name" value="Tatp1"/>
</dbReference>
<keyword evidence="4 7" id="KW-1133">Transmembrane helix</keyword>
<keyword evidence="3 7" id="KW-0812">Transmembrane</keyword>
<dbReference type="PANTHER" id="PTHR13317">
    <property type="entry name" value="TRANSMEMBRANE ANTERIOR POSTERIOR TRANSFORMATION PROTEIN 1 HOMOLOG"/>
    <property type="match status" value="1"/>
</dbReference>
<dbReference type="EMBL" id="LR790950">
    <property type="protein sequence ID" value="CAB3266812.1"/>
    <property type="molecule type" value="mRNA"/>
</dbReference>
<feature type="transmembrane region" description="Helical" evidence="7">
    <location>
        <begin position="346"/>
        <end position="365"/>
    </location>
</feature>
<sequence length="536" mass="61283">MTIKSANKKTGISFRKYFTQELTHGYFMDENNERYTERRERVYTFLKQPREIEKMMIYGLFLCLDVFLYVFTFLPLRILFALIRLLSAPCCWLRRRSVLDPAQKCDLLKGIIFISCAYVMSYIDTSFIYHLVRAQTLMKLYIIYNMLEVADRLFSSFGQDILDALFLTATESGPSIKESCKLLLHLILAVIYVFMHAILVLFQATTLNVAFNSHNKVLLTIMMANNFVEIKGTVFKKFDKNNLFQISCSDIRERFHYFALMFIVLLRNMQQYAWNYEHFMELLPNIFALIASEYVVDWFKHAFVLKFNHIPIESYKEYRATFAYDVATSRQVGSISDHCDLVSRRLGFIPLPLAVLIFHVTRISIDFHGATGILVIAIGYLALILVKIFNSIVIVGQACKFIHDDVAQASCVPLTVPKLSVVDPFEQRGNKTILVSHVKPLEKDEPPCRGEKVPPRKKRKSEGPSTAPNVSLTTPARERSMRAPSVDNLVTADGRVDDEAESSVPPALAVGDGIFSEAKRRLVLVPKPDTIEEDLS</sequence>
<evidence type="ECO:0000256" key="3">
    <source>
        <dbReference type="ARBA" id="ARBA00022692"/>
    </source>
</evidence>
<feature type="transmembrane region" description="Helical" evidence="7">
    <location>
        <begin position="217"/>
        <end position="234"/>
    </location>
</feature>
<proteinExistence type="evidence at transcript level"/>
<evidence type="ECO:0000313" key="8">
    <source>
        <dbReference type="EMBL" id="CAB3266812.1"/>
    </source>
</evidence>
<feature type="compositionally biased region" description="Basic and acidic residues" evidence="6">
    <location>
        <begin position="442"/>
        <end position="454"/>
    </location>
</feature>
<feature type="transmembrane region" description="Helical" evidence="7">
    <location>
        <begin position="107"/>
        <end position="132"/>
    </location>
</feature>
<evidence type="ECO:0000256" key="1">
    <source>
        <dbReference type="ARBA" id="ARBA00004141"/>
    </source>
</evidence>